<evidence type="ECO:0000313" key="3">
    <source>
        <dbReference type="Proteomes" id="UP000582090"/>
    </source>
</evidence>
<accession>A0A7W6GDE3</accession>
<dbReference type="Proteomes" id="UP000582090">
    <property type="component" value="Unassembled WGS sequence"/>
</dbReference>
<evidence type="ECO:0000313" key="2">
    <source>
        <dbReference type="EMBL" id="MBB3966985.1"/>
    </source>
</evidence>
<dbReference type="AlphaFoldDB" id="A0A7W6GDE3"/>
<feature type="region of interest" description="Disordered" evidence="1">
    <location>
        <begin position="1"/>
        <end position="27"/>
    </location>
</feature>
<dbReference type="RefSeq" id="WP_183902440.1">
    <property type="nucleotide sequence ID" value="NZ_JACIDW010000027.1"/>
</dbReference>
<dbReference type="EMBL" id="JACIDW010000027">
    <property type="protein sequence ID" value="MBB3966985.1"/>
    <property type="molecule type" value="Genomic_DNA"/>
</dbReference>
<proteinExistence type="predicted"/>
<name>A0A7W6GDE3_9HYPH</name>
<comment type="caution">
    <text evidence="2">The sequence shown here is derived from an EMBL/GenBank/DDBJ whole genome shotgun (WGS) entry which is preliminary data.</text>
</comment>
<gene>
    <name evidence="2" type="ORF">GGQ67_004678</name>
</gene>
<reference evidence="2 3" key="1">
    <citation type="submission" date="2020-08" db="EMBL/GenBank/DDBJ databases">
        <title>Genomic Encyclopedia of Type Strains, Phase IV (KMG-IV): sequencing the most valuable type-strain genomes for metagenomic binning, comparative biology and taxonomic classification.</title>
        <authorList>
            <person name="Goeker M."/>
        </authorList>
    </citation>
    <scope>NUCLEOTIDE SEQUENCE [LARGE SCALE GENOMIC DNA]</scope>
    <source>
        <strain evidence="2 3">DSM 26575</strain>
    </source>
</reference>
<evidence type="ECO:0000256" key="1">
    <source>
        <dbReference type="SAM" id="MobiDB-lite"/>
    </source>
</evidence>
<sequence>MKNADIVALPAGPKPGDSGKATDKNQKPYPCLLTRVELQAIIAKQLG</sequence>
<protein>
    <submittedName>
        <fullName evidence="2">Uncharacterized protein</fullName>
    </submittedName>
</protein>
<organism evidence="2 3">
    <name type="scientific">Rhizobium metallidurans</name>
    <dbReference type="NCBI Taxonomy" id="1265931"/>
    <lineage>
        <taxon>Bacteria</taxon>
        <taxon>Pseudomonadati</taxon>
        <taxon>Pseudomonadota</taxon>
        <taxon>Alphaproteobacteria</taxon>
        <taxon>Hyphomicrobiales</taxon>
        <taxon>Rhizobiaceae</taxon>
        <taxon>Rhizobium/Agrobacterium group</taxon>
        <taxon>Rhizobium</taxon>
    </lineage>
</organism>
<keyword evidence="3" id="KW-1185">Reference proteome</keyword>